<evidence type="ECO:0000313" key="2">
    <source>
        <dbReference type="Proteomes" id="UP000886520"/>
    </source>
</evidence>
<dbReference type="Proteomes" id="UP000886520">
    <property type="component" value="Chromosome 6"/>
</dbReference>
<protein>
    <submittedName>
        <fullName evidence="1">Uncharacterized protein</fullName>
    </submittedName>
</protein>
<evidence type="ECO:0000313" key="1">
    <source>
        <dbReference type="EMBL" id="KAI5079162.1"/>
    </source>
</evidence>
<proteinExistence type="predicted"/>
<dbReference type="OrthoDB" id="10618074at2759"/>
<comment type="caution">
    <text evidence="1">The sequence shown here is derived from an EMBL/GenBank/DDBJ whole genome shotgun (WGS) entry which is preliminary data.</text>
</comment>
<dbReference type="EMBL" id="JABFUD020000006">
    <property type="protein sequence ID" value="KAI5079162.1"/>
    <property type="molecule type" value="Genomic_DNA"/>
</dbReference>
<sequence>MVDPLSIAATIFASLQFVLQLKTYLHEKKKRKRQEQLEQHPHQHLYPAHLSSPITYCICYHIYQAYPYYNPHYMHPPPNSYLPPPLQQPPHLYYHNNHTYSRSLHNSVPRTPSNSSHSSTPAASYDWLGLLYGRMELLHYQEAPHNMREPLGMRTGACADNNKISSYQHWKSLQEESRYQGLQQKTIAVVDWSKGNIDMFMEIGGAYFRNYRVRGCDVEVFASLFKERVVFSGEIRGGKLEKLSKEMKMVENVSGASSTNSWMRLGIYEESELEMKEALVGEEGSFIETVRGAVFGLVCCLYEDPRHLNVDMQERAGHLDIVRVNSHHQHPHCHLRPKRHSCLFSVYSFGDHAGWAAQAILLG</sequence>
<name>A0A9D4ZMF5_ADICA</name>
<gene>
    <name evidence="1" type="ORF">GOP47_0006833</name>
</gene>
<accession>A0A9D4ZMF5</accession>
<reference evidence="1" key="1">
    <citation type="submission" date="2021-01" db="EMBL/GenBank/DDBJ databases">
        <title>Adiantum capillus-veneris genome.</title>
        <authorList>
            <person name="Fang Y."/>
            <person name="Liao Q."/>
        </authorList>
    </citation>
    <scope>NUCLEOTIDE SEQUENCE</scope>
    <source>
        <strain evidence="1">H3</strain>
        <tissue evidence="1">Leaf</tissue>
    </source>
</reference>
<organism evidence="1 2">
    <name type="scientific">Adiantum capillus-veneris</name>
    <name type="common">Maidenhair fern</name>
    <dbReference type="NCBI Taxonomy" id="13818"/>
    <lineage>
        <taxon>Eukaryota</taxon>
        <taxon>Viridiplantae</taxon>
        <taxon>Streptophyta</taxon>
        <taxon>Embryophyta</taxon>
        <taxon>Tracheophyta</taxon>
        <taxon>Polypodiopsida</taxon>
        <taxon>Polypodiidae</taxon>
        <taxon>Polypodiales</taxon>
        <taxon>Pteridineae</taxon>
        <taxon>Pteridaceae</taxon>
        <taxon>Vittarioideae</taxon>
        <taxon>Adiantum</taxon>
    </lineage>
</organism>
<dbReference type="AlphaFoldDB" id="A0A9D4ZMF5"/>
<keyword evidence="2" id="KW-1185">Reference proteome</keyword>